<dbReference type="Gene3D" id="1.10.357.10">
    <property type="entry name" value="Tetracycline Repressor, domain 2"/>
    <property type="match status" value="1"/>
</dbReference>
<dbReference type="PRINTS" id="PR00455">
    <property type="entry name" value="HTHTETR"/>
</dbReference>
<evidence type="ECO:0000256" key="1">
    <source>
        <dbReference type="ARBA" id="ARBA00023125"/>
    </source>
</evidence>
<dbReference type="Pfam" id="PF00440">
    <property type="entry name" value="TetR_N"/>
    <property type="match status" value="1"/>
</dbReference>
<keyword evidence="1 2" id="KW-0238">DNA-binding</keyword>
<organism evidence="4 5">
    <name type="scientific">Euzebyella saccharophila</name>
    <dbReference type="NCBI Taxonomy" id="679664"/>
    <lineage>
        <taxon>Bacteria</taxon>
        <taxon>Pseudomonadati</taxon>
        <taxon>Bacteroidota</taxon>
        <taxon>Flavobacteriia</taxon>
        <taxon>Flavobacteriales</taxon>
        <taxon>Flavobacteriaceae</taxon>
        <taxon>Euzebyella</taxon>
    </lineage>
</organism>
<dbReference type="InterPro" id="IPR023772">
    <property type="entry name" value="DNA-bd_HTH_TetR-type_CS"/>
</dbReference>
<dbReference type="RefSeq" id="WP_192463341.1">
    <property type="nucleotide sequence ID" value="NZ_JACYFJ010000007.1"/>
</dbReference>
<dbReference type="PANTHER" id="PTHR43479:SF11">
    <property type="entry name" value="ACREF_ENVCD OPERON REPRESSOR-RELATED"/>
    <property type="match status" value="1"/>
</dbReference>
<dbReference type="InterPro" id="IPR054422">
    <property type="entry name" value="TetR-like_HI_0893_C"/>
</dbReference>
<dbReference type="InterPro" id="IPR009057">
    <property type="entry name" value="Homeodomain-like_sf"/>
</dbReference>
<dbReference type="InterPro" id="IPR050624">
    <property type="entry name" value="HTH-type_Tx_Regulator"/>
</dbReference>
<reference evidence="5" key="1">
    <citation type="journal article" date="2019" name="Int. J. Syst. Evol. Microbiol.">
        <title>The Global Catalogue of Microorganisms (GCM) 10K type strain sequencing project: providing services to taxonomists for standard genome sequencing and annotation.</title>
        <authorList>
            <consortium name="The Broad Institute Genomics Platform"/>
            <consortium name="The Broad Institute Genome Sequencing Center for Infectious Disease"/>
            <person name="Wu L."/>
            <person name="Ma J."/>
        </authorList>
    </citation>
    <scope>NUCLEOTIDE SEQUENCE [LARGE SCALE GENOMIC DNA]</scope>
    <source>
        <strain evidence="5">CECT 7477</strain>
    </source>
</reference>
<feature type="DNA-binding region" description="H-T-H motif" evidence="2">
    <location>
        <begin position="29"/>
        <end position="48"/>
    </location>
</feature>
<proteinExistence type="predicted"/>
<dbReference type="EMBL" id="JBHSAW010000006">
    <property type="protein sequence ID" value="MFC4096294.1"/>
    <property type="molecule type" value="Genomic_DNA"/>
</dbReference>
<evidence type="ECO:0000313" key="5">
    <source>
        <dbReference type="Proteomes" id="UP001595814"/>
    </source>
</evidence>
<dbReference type="PROSITE" id="PS50977">
    <property type="entry name" value="HTH_TETR_2"/>
    <property type="match status" value="1"/>
</dbReference>
<protein>
    <submittedName>
        <fullName evidence="4">TetR/AcrR family transcriptional regulator</fullName>
    </submittedName>
</protein>
<evidence type="ECO:0000256" key="2">
    <source>
        <dbReference type="PROSITE-ProRule" id="PRU00335"/>
    </source>
</evidence>
<gene>
    <name evidence="4" type="ORF">ACFOUT_10455</name>
</gene>
<dbReference type="Proteomes" id="UP001595814">
    <property type="component" value="Unassembled WGS sequence"/>
</dbReference>
<comment type="caution">
    <text evidence="4">The sequence shown here is derived from an EMBL/GenBank/DDBJ whole genome shotgun (WGS) entry which is preliminary data.</text>
</comment>
<dbReference type="PANTHER" id="PTHR43479">
    <property type="entry name" value="ACREF/ENVCD OPERON REPRESSOR-RELATED"/>
    <property type="match status" value="1"/>
</dbReference>
<dbReference type="PROSITE" id="PS01081">
    <property type="entry name" value="HTH_TETR_1"/>
    <property type="match status" value="1"/>
</dbReference>
<sequence>MRLKDNKKKEAIFNAAIELTGELGLNKITMSAIAEKAQVASGTLYIYFNSKEQLFNELYKRLISEGTLAILPAVEHLPIKQQLSTIWSNVLEFRTSNAAEVAFMHEFRYSPLLDDDTKKIDSLFVDHIRRLLEAGREELIVKNLSDDILIPLMYGYVDNLARHLTHKGIKLTPEIVRQTFIICWDAIKA</sequence>
<keyword evidence="5" id="KW-1185">Reference proteome</keyword>
<accession>A0ABV8JNZ7</accession>
<feature type="domain" description="HTH tetR-type" evidence="3">
    <location>
        <begin position="6"/>
        <end position="66"/>
    </location>
</feature>
<evidence type="ECO:0000259" key="3">
    <source>
        <dbReference type="PROSITE" id="PS50977"/>
    </source>
</evidence>
<evidence type="ECO:0000313" key="4">
    <source>
        <dbReference type="EMBL" id="MFC4096294.1"/>
    </source>
</evidence>
<dbReference type="InterPro" id="IPR001647">
    <property type="entry name" value="HTH_TetR"/>
</dbReference>
<dbReference type="SUPFAM" id="SSF46689">
    <property type="entry name" value="Homeodomain-like"/>
    <property type="match status" value="1"/>
</dbReference>
<name>A0ABV8JNZ7_9FLAO</name>
<dbReference type="Pfam" id="PF22604">
    <property type="entry name" value="TetR_HI_0893_C"/>
    <property type="match status" value="1"/>
</dbReference>